<proteinExistence type="predicted"/>
<dbReference type="Proteomes" id="UP000265520">
    <property type="component" value="Unassembled WGS sequence"/>
</dbReference>
<gene>
    <name evidence="1" type="ORF">A2U01_0100962</name>
</gene>
<sequence length="62" mass="6735">SPEVARRGSGGRQARGGDDVASCRQLLANFLLLGRYLSPGEPRRQDHVKLVCLMTLRASKGL</sequence>
<feature type="non-terminal residue" evidence="1">
    <location>
        <position position="1"/>
    </location>
</feature>
<reference evidence="1 2" key="1">
    <citation type="journal article" date="2018" name="Front. Plant Sci.">
        <title>Red Clover (Trifolium pratense) and Zigzag Clover (T. medium) - A Picture of Genomic Similarities and Differences.</title>
        <authorList>
            <person name="Dluhosova J."/>
            <person name="Istvanek J."/>
            <person name="Nedelnik J."/>
            <person name="Repkova J."/>
        </authorList>
    </citation>
    <scope>NUCLEOTIDE SEQUENCE [LARGE SCALE GENOMIC DNA]</scope>
    <source>
        <strain evidence="2">cv. 10/8</strain>
        <tissue evidence="1">Leaf</tissue>
    </source>
</reference>
<evidence type="ECO:0000313" key="1">
    <source>
        <dbReference type="EMBL" id="MCI79691.1"/>
    </source>
</evidence>
<organism evidence="1 2">
    <name type="scientific">Trifolium medium</name>
    <dbReference type="NCBI Taxonomy" id="97028"/>
    <lineage>
        <taxon>Eukaryota</taxon>
        <taxon>Viridiplantae</taxon>
        <taxon>Streptophyta</taxon>
        <taxon>Embryophyta</taxon>
        <taxon>Tracheophyta</taxon>
        <taxon>Spermatophyta</taxon>
        <taxon>Magnoliopsida</taxon>
        <taxon>eudicotyledons</taxon>
        <taxon>Gunneridae</taxon>
        <taxon>Pentapetalae</taxon>
        <taxon>rosids</taxon>
        <taxon>fabids</taxon>
        <taxon>Fabales</taxon>
        <taxon>Fabaceae</taxon>
        <taxon>Papilionoideae</taxon>
        <taxon>50 kb inversion clade</taxon>
        <taxon>NPAAA clade</taxon>
        <taxon>Hologalegina</taxon>
        <taxon>IRL clade</taxon>
        <taxon>Trifolieae</taxon>
        <taxon>Trifolium</taxon>
    </lineage>
</organism>
<keyword evidence="2" id="KW-1185">Reference proteome</keyword>
<name>A0A392UXS0_9FABA</name>
<protein>
    <submittedName>
        <fullName evidence="1">Uncharacterized protein</fullName>
    </submittedName>
</protein>
<comment type="caution">
    <text evidence="1">The sequence shown here is derived from an EMBL/GenBank/DDBJ whole genome shotgun (WGS) entry which is preliminary data.</text>
</comment>
<evidence type="ECO:0000313" key="2">
    <source>
        <dbReference type="Proteomes" id="UP000265520"/>
    </source>
</evidence>
<dbReference type="EMBL" id="LXQA010979363">
    <property type="protein sequence ID" value="MCI79691.1"/>
    <property type="molecule type" value="Genomic_DNA"/>
</dbReference>
<dbReference type="AlphaFoldDB" id="A0A392UXS0"/>
<accession>A0A392UXS0</accession>